<evidence type="ECO:0000256" key="5">
    <source>
        <dbReference type="ARBA" id="ARBA00022833"/>
    </source>
</evidence>
<keyword evidence="2 10" id="KW-0645">Protease</keyword>
<keyword evidence="11" id="KW-1185">Reference proteome</keyword>
<evidence type="ECO:0000256" key="1">
    <source>
        <dbReference type="ARBA" id="ARBA00001947"/>
    </source>
</evidence>
<dbReference type="Pfam" id="PF01435">
    <property type="entry name" value="Peptidase_M48"/>
    <property type="match status" value="1"/>
</dbReference>
<dbReference type="RefSeq" id="WP_143878799.1">
    <property type="nucleotide sequence ID" value="NZ_BAABLZ010000001.1"/>
</dbReference>
<protein>
    <submittedName>
        <fullName evidence="10">M48 family metalloprotease</fullName>
    </submittedName>
</protein>
<accession>A0A516V434</accession>
<dbReference type="GO" id="GO:0016020">
    <property type="term" value="C:membrane"/>
    <property type="evidence" value="ECO:0007669"/>
    <property type="project" value="TreeGrafter"/>
</dbReference>
<dbReference type="GO" id="GO:0046872">
    <property type="term" value="F:metal ion binding"/>
    <property type="evidence" value="ECO:0007669"/>
    <property type="project" value="UniProtKB-KW"/>
</dbReference>
<evidence type="ECO:0000259" key="9">
    <source>
        <dbReference type="Pfam" id="PF08239"/>
    </source>
</evidence>
<dbReference type="Gene3D" id="2.30.30.40">
    <property type="entry name" value="SH3 Domains"/>
    <property type="match status" value="1"/>
</dbReference>
<keyword evidence="4" id="KW-0378">Hydrolase</keyword>
<dbReference type="Proteomes" id="UP000315891">
    <property type="component" value="Chromosome"/>
</dbReference>
<dbReference type="GO" id="GO:0051603">
    <property type="term" value="P:proteolysis involved in protein catabolic process"/>
    <property type="evidence" value="ECO:0007669"/>
    <property type="project" value="TreeGrafter"/>
</dbReference>
<dbReference type="PANTHER" id="PTHR22726">
    <property type="entry name" value="METALLOENDOPEPTIDASE OMA1"/>
    <property type="match status" value="1"/>
</dbReference>
<keyword evidence="7" id="KW-0732">Signal</keyword>
<proteinExistence type="predicted"/>
<feature type="signal peptide" evidence="7">
    <location>
        <begin position="1"/>
        <end position="26"/>
    </location>
</feature>
<dbReference type="PANTHER" id="PTHR22726:SF1">
    <property type="entry name" value="METALLOENDOPEPTIDASE OMA1, MITOCHONDRIAL"/>
    <property type="match status" value="1"/>
</dbReference>
<gene>
    <name evidence="10" type="ORF">FNZ56_05085</name>
</gene>
<evidence type="ECO:0000259" key="8">
    <source>
        <dbReference type="Pfam" id="PF01435"/>
    </source>
</evidence>
<dbReference type="Gene3D" id="3.30.2010.10">
    <property type="entry name" value="Metalloproteases ('zincins'), catalytic domain"/>
    <property type="match status" value="1"/>
</dbReference>
<dbReference type="Pfam" id="PF08239">
    <property type="entry name" value="SH3_3"/>
    <property type="match status" value="1"/>
</dbReference>
<feature type="domain" description="Peptidase M48" evidence="8">
    <location>
        <begin position="251"/>
        <end position="437"/>
    </location>
</feature>
<evidence type="ECO:0000256" key="6">
    <source>
        <dbReference type="ARBA" id="ARBA00023049"/>
    </source>
</evidence>
<evidence type="ECO:0000313" key="11">
    <source>
        <dbReference type="Proteomes" id="UP000315891"/>
    </source>
</evidence>
<feature type="chain" id="PRO_5022083169" evidence="7">
    <location>
        <begin position="27"/>
        <end position="444"/>
    </location>
</feature>
<evidence type="ECO:0000256" key="3">
    <source>
        <dbReference type="ARBA" id="ARBA00022723"/>
    </source>
</evidence>
<organism evidence="10 11">
    <name type="scientific">Pseudoluteimonas lycopersici</name>
    <dbReference type="NCBI Taxonomy" id="1324796"/>
    <lineage>
        <taxon>Bacteria</taxon>
        <taxon>Pseudomonadati</taxon>
        <taxon>Pseudomonadota</taxon>
        <taxon>Gammaproteobacteria</taxon>
        <taxon>Lysobacterales</taxon>
        <taxon>Lysobacteraceae</taxon>
        <taxon>Pseudoluteimonas</taxon>
    </lineage>
</organism>
<keyword evidence="6 10" id="KW-0482">Metalloprotease</keyword>
<sequence>MPSTFARSIALAALMVALVVARPAVAGQPAQIHKASVDVHGAPDSKSAVVATLKQGAAVDVGGQQGLWYRVSLPSGPSGFVRVNEVRMAYGKSASSSDVGGLFAGRAGKGRVSETAGVRGLDESDLRAASFDGAQLAKMESYRETPQQAADAMRRANLRERSIPYKPEEQAVAANKKGGATQQQKRSGLSAARGLLSSLGLGNAASDTALGAADATTRKSGEELTEEELQLGPEIAGRILGAAPLWQDDAAQRRVNRVGRWLASHTARPELPWTFGVIDSPEINAFAAPGGYVLVTRGIYELVDANDDQELAGVLAHELSHVVQRDHYEVIHKQEMQSYGKDVALSHVSVGGGELGNVAKDYLAKNGAAVMLTSLDRGAEYRSDEAAEVYLARSGYDPLALYAVLQKMTALGSKAPAMAQLFRTHPPLDERLDRLDHNKIAMGD</sequence>
<dbReference type="InterPro" id="IPR003646">
    <property type="entry name" value="SH3-like_bac-type"/>
</dbReference>
<comment type="cofactor">
    <cofactor evidence="1">
        <name>Zn(2+)</name>
        <dbReference type="ChEBI" id="CHEBI:29105"/>
    </cofactor>
</comment>
<dbReference type="InterPro" id="IPR001915">
    <property type="entry name" value="Peptidase_M48"/>
</dbReference>
<evidence type="ECO:0000256" key="7">
    <source>
        <dbReference type="SAM" id="SignalP"/>
    </source>
</evidence>
<keyword evidence="5" id="KW-0862">Zinc</keyword>
<dbReference type="AlphaFoldDB" id="A0A516V434"/>
<dbReference type="EMBL" id="CP041742">
    <property type="protein sequence ID" value="QDQ73286.1"/>
    <property type="molecule type" value="Genomic_DNA"/>
</dbReference>
<dbReference type="InterPro" id="IPR051156">
    <property type="entry name" value="Mito/Outer_Membr_Metalloprot"/>
</dbReference>
<keyword evidence="3" id="KW-0479">Metal-binding</keyword>
<evidence type="ECO:0000256" key="2">
    <source>
        <dbReference type="ARBA" id="ARBA00022670"/>
    </source>
</evidence>
<dbReference type="GO" id="GO:0004222">
    <property type="term" value="F:metalloendopeptidase activity"/>
    <property type="evidence" value="ECO:0007669"/>
    <property type="project" value="InterPro"/>
</dbReference>
<name>A0A516V434_9GAMM</name>
<feature type="domain" description="SH3b" evidence="9">
    <location>
        <begin position="36"/>
        <end position="82"/>
    </location>
</feature>
<evidence type="ECO:0000256" key="4">
    <source>
        <dbReference type="ARBA" id="ARBA00022801"/>
    </source>
</evidence>
<reference evidence="10 11" key="1">
    <citation type="submission" date="2019-07" db="EMBL/GenBank/DDBJ databases">
        <title>Lysobacter weifangensis sp. nov., isolated from bensulfuron-methyl contaminated farmland soil.</title>
        <authorList>
            <person name="Zhao H."/>
        </authorList>
    </citation>
    <scope>NUCLEOTIDE SEQUENCE [LARGE SCALE GENOMIC DNA]</scope>
    <source>
        <strain evidence="10 11">CC-Bw-6</strain>
    </source>
</reference>
<evidence type="ECO:0000313" key="10">
    <source>
        <dbReference type="EMBL" id="QDQ73286.1"/>
    </source>
</evidence>
<dbReference type="OrthoDB" id="9810445at2"/>